<accession>A0AAP0JJH7</accession>
<dbReference type="EMBL" id="JBBNAF010000006">
    <property type="protein sequence ID" value="KAK9135087.1"/>
    <property type="molecule type" value="Genomic_DNA"/>
</dbReference>
<gene>
    <name evidence="2" type="ORF">Syun_014417</name>
</gene>
<name>A0AAP0JJH7_9MAGN</name>
<keyword evidence="3" id="KW-1185">Reference proteome</keyword>
<reference evidence="2 3" key="1">
    <citation type="submission" date="2024-01" db="EMBL/GenBank/DDBJ databases">
        <title>Genome assemblies of Stephania.</title>
        <authorList>
            <person name="Yang L."/>
        </authorList>
    </citation>
    <scope>NUCLEOTIDE SEQUENCE [LARGE SCALE GENOMIC DNA]</scope>
    <source>
        <strain evidence="2">YNDBR</strain>
        <tissue evidence="2">Leaf</tissue>
    </source>
</reference>
<evidence type="ECO:0000313" key="3">
    <source>
        <dbReference type="Proteomes" id="UP001420932"/>
    </source>
</evidence>
<organism evidence="2 3">
    <name type="scientific">Stephania yunnanensis</name>
    <dbReference type="NCBI Taxonomy" id="152371"/>
    <lineage>
        <taxon>Eukaryota</taxon>
        <taxon>Viridiplantae</taxon>
        <taxon>Streptophyta</taxon>
        <taxon>Embryophyta</taxon>
        <taxon>Tracheophyta</taxon>
        <taxon>Spermatophyta</taxon>
        <taxon>Magnoliopsida</taxon>
        <taxon>Ranunculales</taxon>
        <taxon>Menispermaceae</taxon>
        <taxon>Menispermoideae</taxon>
        <taxon>Cissampelideae</taxon>
        <taxon>Stephania</taxon>
    </lineage>
</organism>
<dbReference type="Proteomes" id="UP001420932">
    <property type="component" value="Unassembled WGS sequence"/>
</dbReference>
<proteinExistence type="predicted"/>
<sequence>MFAGQTLEWYPSSTNGGEMSAKRGKVRESCHPWELRGELKHLGIHFKFLEGSDRLGQACGLKETVLSSFIDSQKAKNYISEVGCGYVESKK</sequence>
<protein>
    <submittedName>
        <fullName evidence="2">Uncharacterized protein</fullName>
    </submittedName>
</protein>
<evidence type="ECO:0000313" key="2">
    <source>
        <dbReference type="EMBL" id="KAK9135087.1"/>
    </source>
</evidence>
<evidence type="ECO:0000256" key="1">
    <source>
        <dbReference type="SAM" id="MobiDB-lite"/>
    </source>
</evidence>
<comment type="caution">
    <text evidence="2">The sequence shown here is derived from an EMBL/GenBank/DDBJ whole genome shotgun (WGS) entry which is preliminary data.</text>
</comment>
<dbReference type="AlphaFoldDB" id="A0AAP0JJH7"/>
<feature type="region of interest" description="Disordered" evidence="1">
    <location>
        <begin position="1"/>
        <end position="23"/>
    </location>
</feature>